<name>A0A174D1Y1_9CLOT</name>
<keyword evidence="2" id="KW-1185">Reference proteome</keyword>
<evidence type="ECO:0000313" key="1">
    <source>
        <dbReference type="EMBL" id="OBY11793.1"/>
    </source>
</evidence>
<dbReference type="OrthoDB" id="1910707at2"/>
<dbReference type="Proteomes" id="UP000092714">
    <property type="component" value="Unassembled WGS sequence"/>
</dbReference>
<accession>A0A174D1Y1</accession>
<dbReference type="AlphaFoldDB" id="A0A174D1Y1"/>
<comment type="caution">
    <text evidence="1">The sequence shown here is derived from an EMBL/GenBank/DDBJ whole genome shotgun (WGS) entry which is preliminary data.</text>
</comment>
<organism evidence="1 2">
    <name type="scientific">Clostridium paraputrificum</name>
    <dbReference type="NCBI Taxonomy" id="29363"/>
    <lineage>
        <taxon>Bacteria</taxon>
        <taxon>Bacillati</taxon>
        <taxon>Bacillota</taxon>
        <taxon>Clostridia</taxon>
        <taxon>Eubacteriales</taxon>
        <taxon>Clostridiaceae</taxon>
        <taxon>Clostridium</taxon>
    </lineage>
</organism>
<dbReference type="RefSeq" id="WP_027097773.1">
    <property type="nucleotide sequence ID" value="NZ_CABJAZ010000002.1"/>
</dbReference>
<dbReference type="EMBL" id="MAPZ01000010">
    <property type="protein sequence ID" value="OBY11793.1"/>
    <property type="molecule type" value="Genomic_DNA"/>
</dbReference>
<sequence length="110" mass="12580">MSGGYEGIYKLISIDEENALYAYSGDNFSFPAEEKLADSLDGRLQISLCVLENHKCLDYFEKGNVKVLKDCYYAQKNELGVDIFAFRAVLNILKRYDESKELPKDGHWVV</sequence>
<dbReference type="GeneID" id="42775607"/>
<proteinExistence type="predicted"/>
<gene>
    <name evidence="1" type="ORF">CP373A1_02400</name>
</gene>
<protein>
    <submittedName>
        <fullName evidence="1">Uncharacterized protein</fullName>
    </submittedName>
</protein>
<evidence type="ECO:0000313" key="2">
    <source>
        <dbReference type="Proteomes" id="UP000092714"/>
    </source>
</evidence>
<reference evidence="1 2" key="1">
    <citation type="submission" date="2016-06" db="EMBL/GenBank/DDBJ databases">
        <authorList>
            <person name="Kjaerup R.B."/>
            <person name="Dalgaard T.S."/>
            <person name="Juul-Madsen H.R."/>
        </authorList>
    </citation>
    <scope>NUCLEOTIDE SEQUENCE [LARGE SCALE GENOMIC DNA]</scope>
    <source>
        <strain evidence="1 2">373-A1</strain>
    </source>
</reference>